<evidence type="ECO:0000313" key="10">
    <source>
        <dbReference type="Proteomes" id="UP000286287"/>
    </source>
</evidence>
<dbReference type="PANTHER" id="PTHR33653">
    <property type="entry name" value="RIBONUCLEASE VAPC2"/>
    <property type="match status" value="1"/>
</dbReference>
<evidence type="ECO:0000313" key="9">
    <source>
        <dbReference type="EMBL" id="RJF72744.1"/>
    </source>
</evidence>
<reference evidence="9 10" key="1">
    <citation type="submission" date="2018-09" db="EMBL/GenBank/DDBJ databases">
        <authorList>
            <person name="Zhu H."/>
        </authorList>
    </citation>
    <scope>NUCLEOTIDE SEQUENCE [LARGE SCALE GENOMIC DNA]</scope>
    <source>
        <strain evidence="9 10">K2S05-167</strain>
    </source>
</reference>
<evidence type="ECO:0000256" key="6">
    <source>
        <dbReference type="ARBA" id="ARBA00022842"/>
    </source>
</evidence>
<comment type="similarity">
    <text evidence="7">Belongs to the PINc/VapC protein family.</text>
</comment>
<dbReference type="RefSeq" id="WP_119765181.1">
    <property type="nucleotide sequence ID" value="NZ_QYUJ01000014.1"/>
</dbReference>
<dbReference type="PANTHER" id="PTHR33653:SF1">
    <property type="entry name" value="RIBONUCLEASE VAPC2"/>
    <property type="match status" value="1"/>
</dbReference>
<dbReference type="GO" id="GO:0016787">
    <property type="term" value="F:hydrolase activity"/>
    <property type="evidence" value="ECO:0007669"/>
    <property type="project" value="UniProtKB-KW"/>
</dbReference>
<dbReference type="Pfam" id="PF01850">
    <property type="entry name" value="PIN"/>
    <property type="match status" value="1"/>
</dbReference>
<keyword evidence="4" id="KW-0479">Metal-binding</keyword>
<keyword evidence="2" id="KW-1277">Toxin-antitoxin system</keyword>
<dbReference type="AlphaFoldDB" id="A0A418V9E9"/>
<evidence type="ECO:0000256" key="1">
    <source>
        <dbReference type="ARBA" id="ARBA00001946"/>
    </source>
</evidence>
<dbReference type="EMBL" id="QYUJ01000014">
    <property type="protein sequence ID" value="RJF72744.1"/>
    <property type="molecule type" value="Genomic_DNA"/>
</dbReference>
<dbReference type="OrthoDB" id="9815354at2"/>
<evidence type="ECO:0000256" key="7">
    <source>
        <dbReference type="ARBA" id="ARBA00038093"/>
    </source>
</evidence>
<comment type="caution">
    <text evidence="9">The sequence shown here is derived from an EMBL/GenBank/DDBJ whole genome shotgun (WGS) entry which is preliminary data.</text>
</comment>
<sequence length="136" mass="15635">MTAGRLVVDTNVISYIFKGDTRGPHYERLIQGHQTILPFQVVAELEEWMLNDRWSEPRRERLRNYLHQYVVIESDERMGRIWGAVRHACQKAGRRIDPADAWIAATALALRCPLVTHNAADFAGVPNLKIITEQDQ</sequence>
<keyword evidence="5" id="KW-0378">Hydrolase</keyword>
<keyword evidence="3" id="KW-0540">Nuclease</keyword>
<dbReference type="InterPro" id="IPR050556">
    <property type="entry name" value="Type_II_TA_system_RNase"/>
</dbReference>
<evidence type="ECO:0000259" key="8">
    <source>
        <dbReference type="Pfam" id="PF01850"/>
    </source>
</evidence>
<keyword evidence="6" id="KW-0460">Magnesium</keyword>
<dbReference type="InterPro" id="IPR029060">
    <property type="entry name" value="PIN-like_dom_sf"/>
</dbReference>
<evidence type="ECO:0000256" key="5">
    <source>
        <dbReference type="ARBA" id="ARBA00022801"/>
    </source>
</evidence>
<dbReference type="GO" id="GO:0004518">
    <property type="term" value="F:nuclease activity"/>
    <property type="evidence" value="ECO:0007669"/>
    <property type="project" value="UniProtKB-KW"/>
</dbReference>
<organism evidence="9 10">
    <name type="scientific">Deinococcus cavernae</name>
    <dbReference type="NCBI Taxonomy" id="2320857"/>
    <lineage>
        <taxon>Bacteria</taxon>
        <taxon>Thermotogati</taxon>
        <taxon>Deinococcota</taxon>
        <taxon>Deinococci</taxon>
        <taxon>Deinococcales</taxon>
        <taxon>Deinococcaceae</taxon>
        <taxon>Deinococcus</taxon>
    </lineage>
</organism>
<accession>A0A418V9E9</accession>
<dbReference type="GO" id="GO:0046872">
    <property type="term" value="F:metal ion binding"/>
    <property type="evidence" value="ECO:0007669"/>
    <property type="project" value="UniProtKB-KW"/>
</dbReference>
<protein>
    <submittedName>
        <fullName evidence="9">Type II toxin-antitoxin system VapC family toxin</fullName>
    </submittedName>
</protein>
<name>A0A418V9E9_9DEIO</name>
<evidence type="ECO:0000256" key="4">
    <source>
        <dbReference type="ARBA" id="ARBA00022723"/>
    </source>
</evidence>
<evidence type="ECO:0000256" key="3">
    <source>
        <dbReference type="ARBA" id="ARBA00022722"/>
    </source>
</evidence>
<feature type="domain" description="PIN" evidence="8">
    <location>
        <begin position="7"/>
        <end position="123"/>
    </location>
</feature>
<keyword evidence="10" id="KW-1185">Reference proteome</keyword>
<proteinExistence type="inferred from homology"/>
<evidence type="ECO:0000256" key="2">
    <source>
        <dbReference type="ARBA" id="ARBA00022649"/>
    </source>
</evidence>
<dbReference type="SUPFAM" id="SSF88723">
    <property type="entry name" value="PIN domain-like"/>
    <property type="match status" value="1"/>
</dbReference>
<gene>
    <name evidence="9" type="ORF">D3875_15540</name>
</gene>
<dbReference type="Proteomes" id="UP000286287">
    <property type="component" value="Unassembled WGS sequence"/>
</dbReference>
<dbReference type="Gene3D" id="3.40.50.1010">
    <property type="entry name" value="5'-nuclease"/>
    <property type="match status" value="1"/>
</dbReference>
<comment type="cofactor">
    <cofactor evidence="1">
        <name>Mg(2+)</name>
        <dbReference type="ChEBI" id="CHEBI:18420"/>
    </cofactor>
</comment>
<dbReference type="InterPro" id="IPR002716">
    <property type="entry name" value="PIN_dom"/>
</dbReference>